<reference evidence="2 3" key="1">
    <citation type="journal article" date="2014" name="BMC Genomics">
        <title>Genome sequencing of four Aureobasidium pullulans varieties: biotechnological potential, stress tolerance, and description of new species.</title>
        <authorList>
            <person name="Gostin Ar C."/>
            <person name="Ohm R.A."/>
            <person name="Kogej T."/>
            <person name="Sonjak S."/>
            <person name="Turk M."/>
            <person name="Zajc J."/>
            <person name="Zalar P."/>
            <person name="Grube M."/>
            <person name="Sun H."/>
            <person name="Han J."/>
            <person name="Sharma A."/>
            <person name="Chiniquy J."/>
            <person name="Ngan C.Y."/>
            <person name="Lipzen A."/>
            <person name="Barry K."/>
            <person name="Grigoriev I.V."/>
            <person name="Gunde-Cimerman N."/>
        </authorList>
    </citation>
    <scope>NUCLEOTIDE SEQUENCE [LARGE SCALE GENOMIC DNA]</scope>
    <source>
        <strain evidence="2 3">CBS 147.97</strain>
    </source>
</reference>
<dbReference type="PANTHER" id="PTHR23077:SF132">
    <property type="entry name" value="ATP-DEPENDENT ZN PROTEASE"/>
    <property type="match status" value="1"/>
</dbReference>
<dbReference type="SUPFAM" id="SSF52540">
    <property type="entry name" value="P-loop containing nucleoside triphosphate hydrolases"/>
    <property type="match status" value="1"/>
</dbReference>
<dbReference type="AlphaFoldDB" id="A0A074XA69"/>
<dbReference type="CDD" id="cd19481">
    <property type="entry name" value="RecA-like_protease"/>
    <property type="match status" value="1"/>
</dbReference>
<dbReference type="Gene3D" id="3.40.50.300">
    <property type="entry name" value="P-loop containing nucleotide triphosphate hydrolases"/>
    <property type="match status" value="1"/>
</dbReference>
<dbReference type="InterPro" id="IPR027417">
    <property type="entry name" value="P-loop_NTPase"/>
</dbReference>
<evidence type="ECO:0000259" key="1">
    <source>
        <dbReference type="Pfam" id="PF00004"/>
    </source>
</evidence>
<organism evidence="2 3">
    <name type="scientific">Aureobasidium namibiae CBS 147.97</name>
    <dbReference type="NCBI Taxonomy" id="1043004"/>
    <lineage>
        <taxon>Eukaryota</taxon>
        <taxon>Fungi</taxon>
        <taxon>Dikarya</taxon>
        <taxon>Ascomycota</taxon>
        <taxon>Pezizomycotina</taxon>
        <taxon>Dothideomycetes</taxon>
        <taxon>Dothideomycetidae</taxon>
        <taxon>Dothideales</taxon>
        <taxon>Saccotheciaceae</taxon>
        <taxon>Aureobasidium</taxon>
    </lineage>
</organism>
<dbReference type="GeneID" id="25415498"/>
<dbReference type="FunFam" id="3.40.50.300:FF:002838">
    <property type="entry name" value="Uncharacterized ATPase YjoB"/>
    <property type="match status" value="1"/>
</dbReference>
<dbReference type="GO" id="GO:0042254">
    <property type="term" value="P:ribosome biogenesis"/>
    <property type="evidence" value="ECO:0007669"/>
    <property type="project" value="TreeGrafter"/>
</dbReference>
<dbReference type="InterPro" id="IPR003959">
    <property type="entry name" value="ATPase_AAA_core"/>
</dbReference>
<dbReference type="STRING" id="1043004.A0A074XA69"/>
<dbReference type="InterPro" id="IPR050168">
    <property type="entry name" value="AAA_ATPase_domain"/>
</dbReference>
<dbReference type="Proteomes" id="UP000027730">
    <property type="component" value="Unassembled WGS sequence"/>
</dbReference>
<dbReference type="HOGENOM" id="CLU_025506_1_0_1"/>
<protein>
    <submittedName>
        <fullName evidence="2">p-loop containing nucleoside triphosphate hydrolase protein</fullName>
    </submittedName>
</protein>
<dbReference type="OrthoDB" id="2115716at2759"/>
<sequence>MTGENFVSNPSFANETSNAYFEHASGLRVDTNAVLIEAIRREYPQLHLTVTPVNSCNLMAFAASGEAAVAPIDKENDRLYLRDFVPPARRLTGEDGRLVDSVKFGKFLIDWEGKEYVVYIAEGRDGQNSYPIVRNQYILSSSIHATEKLLLEAGRFTNNVNGAVLVFDQGYWQKNHELWDSIQQAEWSDVILDEDMKKDLIRTVDNFYNGQDTYQKLKVPWKRGSIFWGPPGNGKTISIKALMHTLYQRKDPVPTLYVKSLVSYGGPEYSLSLIFGQARRYAPCFLIFEDLDSIITDQTRSYFLNEVDGLRSNDGIFMVGSTNHLDRLDPGISKRPSRFDRKYLFPNPNHEQRVKYAQFWQAKLKDNKDVEFPDRVCEAVSSITDGFSFAYMQEAFVASLLALAVNDKEEGHHDTDLDKLPLWQQLKKQIKILRDELEQDPEQAMKGLRI</sequence>
<dbReference type="GO" id="GO:1990275">
    <property type="term" value="F:preribosome binding"/>
    <property type="evidence" value="ECO:0007669"/>
    <property type="project" value="TreeGrafter"/>
</dbReference>
<dbReference type="RefSeq" id="XP_013425726.1">
    <property type="nucleotide sequence ID" value="XM_013570272.1"/>
</dbReference>
<dbReference type="PANTHER" id="PTHR23077">
    <property type="entry name" value="AAA-FAMILY ATPASE"/>
    <property type="match status" value="1"/>
</dbReference>
<gene>
    <name evidence="2" type="ORF">M436DRAFT_74581</name>
</gene>
<keyword evidence="3" id="KW-1185">Reference proteome</keyword>
<dbReference type="GO" id="GO:0003723">
    <property type="term" value="F:RNA binding"/>
    <property type="evidence" value="ECO:0007669"/>
    <property type="project" value="TreeGrafter"/>
</dbReference>
<dbReference type="GO" id="GO:0005634">
    <property type="term" value="C:nucleus"/>
    <property type="evidence" value="ECO:0007669"/>
    <property type="project" value="TreeGrafter"/>
</dbReference>
<name>A0A074XA69_9PEZI</name>
<keyword evidence="2" id="KW-0378">Hydrolase</keyword>
<dbReference type="Pfam" id="PF00004">
    <property type="entry name" value="AAA"/>
    <property type="match status" value="1"/>
</dbReference>
<proteinExistence type="predicted"/>
<dbReference type="GO" id="GO:0016887">
    <property type="term" value="F:ATP hydrolysis activity"/>
    <property type="evidence" value="ECO:0007669"/>
    <property type="project" value="InterPro"/>
</dbReference>
<dbReference type="GO" id="GO:0005524">
    <property type="term" value="F:ATP binding"/>
    <property type="evidence" value="ECO:0007669"/>
    <property type="project" value="InterPro"/>
</dbReference>
<feature type="domain" description="ATPase AAA-type core" evidence="1">
    <location>
        <begin position="226"/>
        <end position="346"/>
    </location>
</feature>
<evidence type="ECO:0000313" key="2">
    <source>
        <dbReference type="EMBL" id="KEQ71526.1"/>
    </source>
</evidence>
<accession>A0A074XA69</accession>
<evidence type="ECO:0000313" key="3">
    <source>
        <dbReference type="Proteomes" id="UP000027730"/>
    </source>
</evidence>
<dbReference type="EMBL" id="KL584714">
    <property type="protein sequence ID" value="KEQ71526.1"/>
    <property type="molecule type" value="Genomic_DNA"/>
</dbReference>